<dbReference type="EMBL" id="CAMXCT030006602">
    <property type="protein sequence ID" value="CAL4804104.1"/>
    <property type="molecule type" value="Genomic_DNA"/>
</dbReference>
<dbReference type="EMBL" id="CAMXCT020006602">
    <property type="protein sequence ID" value="CAL1170167.1"/>
    <property type="molecule type" value="Genomic_DNA"/>
</dbReference>
<dbReference type="EMBL" id="CAMXCT010006602">
    <property type="protein sequence ID" value="CAI4016792.1"/>
    <property type="molecule type" value="Genomic_DNA"/>
</dbReference>
<gene>
    <name evidence="2" type="ORF">C1SCF055_LOCUS41494</name>
</gene>
<evidence type="ECO:0000313" key="2">
    <source>
        <dbReference type="EMBL" id="CAI4016792.1"/>
    </source>
</evidence>
<keyword evidence="4" id="KW-1185">Reference proteome</keyword>
<evidence type="ECO:0000313" key="4">
    <source>
        <dbReference type="Proteomes" id="UP001152797"/>
    </source>
</evidence>
<evidence type="ECO:0000313" key="3">
    <source>
        <dbReference type="EMBL" id="CAL4804104.1"/>
    </source>
</evidence>
<reference evidence="2" key="1">
    <citation type="submission" date="2022-10" db="EMBL/GenBank/DDBJ databases">
        <authorList>
            <person name="Chen Y."/>
            <person name="Dougan E. K."/>
            <person name="Chan C."/>
            <person name="Rhodes N."/>
            <person name="Thang M."/>
        </authorList>
    </citation>
    <scope>NUCLEOTIDE SEQUENCE</scope>
</reference>
<accession>A0A9P1DU69</accession>
<dbReference type="Proteomes" id="UP001152797">
    <property type="component" value="Unassembled WGS sequence"/>
</dbReference>
<organism evidence="2">
    <name type="scientific">Cladocopium goreaui</name>
    <dbReference type="NCBI Taxonomy" id="2562237"/>
    <lineage>
        <taxon>Eukaryota</taxon>
        <taxon>Sar</taxon>
        <taxon>Alveolata</taxon>
        <taxon>Dinophyceae</taxon>
        <taxon>Suessiales</taxon>
        <taxon>Symbiodiniaceae</taxon>
        <taxon>Cladocopium</taxon>
    </lineage>
</organism>
<feature type="region of interest" description="Disordered" evidence="1">
    <location>
        <begin position="121"/>
        <end position="177"/>
    </location>
</feature>
<proteinExistence type="predicted"/>
<comment type="caution">
    <text evidence="2">The sequence shown here is derived from an EMBL/GenBank/DDBJ whole genome shotgun (WGS) entry which is preliminary data.</text>
</comment>
<sequence length="205" mass="22340">MQAAAPHTQGLCHFCHAFSLHCSCEHLHDPAHILLPAHPRKAASSVPAARNTTLSFKWGQTSRFLAANQADTWAEHFRQECIDVHMIAAMSVPDLKSVLQPVPAGVLYRLHDAAPQWLEEDSSRAPMEDQGNEAEPMQDEASLPVAASASSAAHAPQPEVLPADVLPADAPEARRRDAKRVNSLLRLGDHGLLNKPLSELDKRLT</sequence>
<evidence type="ECO:0000256" key="1">
    <source>
        <dbReference type="SAM" id="MobiDB-lite"/>
    </source>
</evidence>
<protein>
    <submittedName>
        <fullName evidence="2">Uncharacterized protein</fullName>
    </submittedName>
</protein>
<reference evidence="3 4" key="2">
    <citation type="submission" date="2024-05" db="EMBL/GenBank/DDBJ databases">
        <authorList>
            <person name="Chen Y."/>
            <person name="Shah S."/>
            <person name="Dougan E. K."/>
            <person name="Thang M."/>
            <person name="Chan C."/>
        </authorList>
    </citation>
    <scope>NUCLEOTIDE SEQUENCE [LARGE SCALE GENOMIC DNA]</scope>
</reference>
<name>A0A9P1DU69_9DINO</name>
<dbReference type="AlphaFoldDB" id="A0A9P1DU69"/>
<feature type="compositionally biased region" description="Low complexity" evidence="1">
    <location>
        <begin position="141"/>
        <end position="155"/>
    </location>
</feature>